<accession>A0ABY7DCI7</accession>
<feature type="domain" description="SRCR" evidence="6">
    <location>
        <begin position="362"/>
        <end position="409"/>
    </location>
</feature>
<keyword evidence="1" id="KW-0732">Signal</keyword>
<keyword evidence="4" id="KW-0325">Glycoprotein</keyword>
<protein>
    <submittedName>
        <fullName evidence="7">DMBT1-like protein</fullName>
    </submittedName>
</protein>
<dbReference type="Proteomes" id="UP001164746">
    <property type="component" value="Chromosome 2"/>
</dbReference>
<evidence type="ECO:0000256" key="3">
    <source>
        <dbReference type="ARBA" id="ARBA00023157"/>
    </source>
</evidence>
<feature type="disulfide bond" evidence="5">
    <location>
        <begin position="75"/>
        <end position="85"/>
    </location>
</feature>
<reference evidence="7" key="1">
    <citation type="submission" date="2022-11" db="EMBL/GenBank/DDBJ databases">
        <title>Centuries of genome instability and evolution in soft-shell clam transmissible cancer (bioRxiv).</title>
        <authorList>
            <person name="Hart S.F.M."/>
            <person name="Yonemitsu M.A."/>
            <person name="Giersch R.M."/>
            <person name="Beal B.F."/>
            <person name="Arriagada G."/>
            <person name="Davis B.W."/>
            <person name="Ostrander E.A."/>
            <person name="Goff S.P."/>
            <person name="Metzger M.J."/>
        </authorList>
    </citation>
    <scope>NUCLEOTIDE SEQUENCE</scope>
    <source>
        <strain evidence="7">MELC-2E11</strain>
        <tissue evidence="7">Siphon/mantle</tissue>
    </source>
</reference>
<dbReference type="PANTHER" id="PTHR19331:SF465">
    <property type="entry name" value="EGG PEPTIDE SPERACT RECEPTOR"/>
    <property type="match status" value="1"/>
</dbReference>
<evidence type="ECO:0000256" key="4">
    <source>
        <dbReference type="ARBA" id="ARBA00023180"/>
    </source>
</evidence>
<feature type="domain" description="SRCR" evidence="6">
    <location>
        <begin position="139"/>
        <end position="241"/>
    </location>
</feature>
<keyword evidence="2" id="KW-0677">Repeat</keyword>
<feature type="disulfide bond" evidence="5">
    <location>
        <begin position="209"/>
        <end position="219"/>
    </location>
</feature>
<dbReference type="Pfam" id="PF00530">
    <property type="entry name" value="SRCR"/>
    <property type="match status" value="5"/>
</dbReference>
<gene>
    <name evidence="7" type="ORF">MAR_028074</name>
</gene>
<feature type="non-terminal residue" evidence="7">
    <location>
        <position position="409"/>
    </location>
</feature>
<evidence type="ECO:0000256" key="5">
    <source>
        <dbReference type="PROSITE-ProRule" id="PRU00196"/>
    </source>
</evidence>
<dbReference type="Gene3D" id="3.10.250.10">
    <property type="entry name" value="SRCR-like domain"/>
    <property type="match status" value="5"/>
</dbReference>
<keyword evidence="8" id="KW-1185">Reference proteome</keyword>
<proteinExistence type="predicted"/>
<dbReference type="SUPFAM" id="SSF56487">
    <property type="entry name" value="SRCR-like"/>
    <property type="match status" value="5"/>
</dbReference>
<dbReference type="InterPro" id="IPR001190">
    <property type="entry name" value="SRCR"/>
</dbReference>
<evidence type="ECO:0000313" key="8">
    <source>
        <dbReference type="Proteomes" id="UP001164746"/>
    </source>
</evidence>
<evidence type="ECO:0000259" key="6">
    <source>
        <dbReference type="PROSITE" id="PS50287"/>
    </source>
</evidence>
<organism evidence="7 8">
    <name type="scientific">Mya arenaria</name>
    <name type="common">Soft-shell clam</name>
    <dbReference type="NCBI Taxonomy" id="6604"/>
    <lineage>
        <taxon>Eukaryota</taxon>
        <taxon>Metazoa</taxon>
        <taxon>Spiralia</taxon>
        <taxon>Lophotrochozoa</taxon>
        <taxon>Mollusca</taxon>
        <taxon>Bivalvia</taxon>
        <taxon>Autobranchia</taxon>
        <taxon>Heteroconchia</taxon>
        <taxon>Euheterodonta</taxon>
        <taxon>Imparidentia</taxon>
        <taxon>Neoheterodontei</taxon>
        <taxon>Myida</taxon>
        <taxon>Myoidea</taxon>
        <taxon>Myidae</taxon>
        <taxon>Mya</taxon>
    </lineage>
</organism>
<dbReference type="SMART" id="SM00202">
    <property type="entry name" value="SR"/>
    <property type="match status" value="3"/>
</dbReference>
<dbReference type="PROSITE" id="PS50287">
    <property type="entry name" value="SRCR_2"/>
    <property type="match status" value="5"/>
</dbReference>
<evidence type="ECO:0000256" key="2">
    <source>
        <dbReference type="ARBA" id="ARBA00022737"/>
    </source>
</evidence>
<sequence length="409" mass="45289">AATNIRLVGGKTPFSGRLEVKNGSEWGTVCDDHFKEENALVVCRMLGFNNPVHASFSTNGDKSDESRILLDEVNCTGQETDISECTHNGWGITDCTHSEDIGIDCRMYKYIYVKIFPNEACCVTSEEIVVDNCSLGTPIRLVNGTSAQSGRVEVEYGGGWGTICDDHFDDQDAKVVCRMLGFSDKRSRSLSGAYYGEGQGNIFIDELRCQGTEQDILECKSNEWLSPTNCQHNEDAAVRLQGSPQKFVGRLEILKGAEWKGVCSNGFNNNTATVVCKSLGFERGYSYFAGVLDIQQSTDMQFRLTNGPSVKAGQVEVMYKGSWIGFCTNQQIGVFEANMICEKLGYNQRYTLHHVNSYNSTVRLVNGTSERSGRVEILHQGRWGTICADHFDIHVADVVCRKAGIRLCT</sequence>
<dbReference type="PANTHER" id="PTHR19331">
    <property type="entry name" value="SCAVENGER RECEPTOR DOMAIN-CONTAINING"/>
    <property type="match status" value="1"/>
</dbReference>
<comment type="caution">
    <text evidence="5">Lacks conserved residue(s) required for the propagation of feature annotation.</text>
</comment>
<name>A0ABY7DCI7_MYAAR</name>
<feature type="domain" description="SRCR" evidence="6">
    <location>
        <begin position="302"/>
        <end position="345"/>
    </location>
</feature>
<dbReference type="PROSITE" id="PS00420">
    <property type="entry name" value="SRCR_1"/>
    <property type="match status" value="3"/>
</dbReference>
<dbReference type="EMBL" id="CP111013">
    <property type="protein sequence ID" value="WAQ95384.1"/>
    <property type="molecule type" value="Genomic_DNA"/>
</dbReference>
<feature type="domain" description="SRCR" evidence="6">
    <location>
        <begin position="238"/>
        <end position="281"/>
    </location>
</feature>
<evidence type="ECO:0000313" key="7">
    <source>
        <dbReference type="EMBL" id="WAQ95384.1"/>
    </source>
</evidence>
<dbReference type="PRINTS" id="PR00258">
    <property type="entry name" value="SPERACTRCPTR"/>
</dbReference>
<evidence type="ECO:0000256" key="1">
    <source>
        <dbReference type="ARBA" id="ARBA00022729"/>
    </source>
</evidence>
<dbReference type="InterPro" id="IPR036772">
    <property type="entry name" value="SRCR-like_dom_sf"/>
</dbReference>
<keyword evidence="3 5" id="KW-1015">Disulfide bond</keyword>
<feature type="domain" description="SRCR" evidence="6">
    <location>
        <begin position="5"/>
        <end position="106"/>
    </location>
</feature>